<proteinExistence type="predicted"/>
<keyword evidence="1" id="KW-0694">RNA-binding</keyword>
<accession>A0A7J6SS97</accession>
<evidence type="ECO:0000256" key="1">
    <source>
        <dbReference type="PROSITE-ProRule" id="PRU00117"/>
    </source>
</evidence>
<name>A0A7J6SS97_PEROL</name>
<dbReference type="EMBL" id="JABANM010012527">
    <property type="protein sequence ID" value="KAF4735834.1"/>
    <property type="molecule type" value="Genomic_DNA"/>
</dbReference>
<dbReference type="PROSITE" id="PS50084">
    <property type="entry name" value="KH_TYPE_1"/>
    <property type="match status" value="1"/>
</dbReference>
<dbReference type="SUPFAM" id="SSF54791">
    <property type="entry name" value="Eukaryotic type KH-domain (KH-domain type I)"/>
    <property type="match status" value="1"/>
</dbReference>
<dbReference type="GO" id="GO:0003723">
    <property type="term" value="F:RNA binding"/>
    <property type="evidence" value="ECO:0007669"/>
    <property type="project" value="UniProtKB-UniRule"/>
</dbReference>
<sequence length="84" mass="9775">MICRFLDSLHKQLAKYTIKQIELRSDEMGILIGPKGRNIRRITEESLCHDIRVGEDQIVSRSAPSTSRAVFFRLLILSYIVIEW</sequence>
<evidence type="ECO:0000313" key="3">
    <source>
        <dbReference type="EMBL" id="KAF4735834.1"/>
    </source>
</evidence>
<organism evidence="3 4">
    <name type="scientific">Perkinsus olseni</name>
    <name type="common">Perkinsus atlanticus</name>
    <dbReference type="NCBI Taxonomy" id="32597"/>
    <lineage>
        <taxon>Eukaryota</taxon>
        <taxon>Sar</taxon>
        <taxon>Alveolata</taxon>
        <taxon>Perkinsozoa</taxon>
        <taxon>Perkinsea</taxon>
        <taxon>Perkinsida</taxon>
        <taxon>Perkinsidae</taxon>
        <taxon>Perkinsus</taxon>
    </lineage>
</organism>
<protein>
    <recommendedName>
        <fullName evidence="2">K Homology domain-containing protein</fullName>
    </recommendedName>
</protein>
<evidence type="ECO:0000259" key="2">
    <source>
        <dbReference type="Pfam" id="PF00013"/>
    </source>
</evidence>
<feature type="domain" description="K Homology" evidence="2">
    <location>
        <begin position="20"/>
        <end position="57"/>
    </location>
</feature>
<dbReference type="Proteomes" id="UP000574390">
    <property type="component" value="Unassembled WGS sequence"/>
</dbReference>
<dbReference type="InterPro" id="IPR004088">
    <property type="entry name" value="KH_dom_type_1"/>
</dbReference>
<dbReference type="AlphaFoldDB" id="A0A7J6SS97"/>
<dbReference type="Gene3D" id="3.30.1370.10">
    <property type="entry name" value="K Homology domain, type 1"/>
    <property type="match status" value="1"/>
</dbReference>
<dbReference type="InterPro" id="IPR036612">
    <property type="entry name" value="KH_dom_type_1_sf"/>
</dbReference>
<gene>
    <name evidence="3" type="ORF">FOZ62_020674</name>
</gene>
<reference evidence="3 4" key="1">
    <citation type="submission" date="2020-04" db="EMBL/GenBank/DDBJ databases">
        <title>Perkinsus olseni comparative genomics.</title>
        <authorList>
            <person name="Bogema D.R."/>
        </authorList>
    </citation>
    <scope>NUCLEOTIDE SEQUENCE [LARGE SCALE GENOMIC DNA]</scope>
    <source>
        <strain evidence="3">ATCC PRA-205</strain>
    </source>
</reference>
<comment type="caution">
    <text evidence="3">The sequence shown here is derived from an EMBL/GenBank/DDBJ whole genome shotgun (WGS) entry which is preliminary data.</text>
</comment>
<evidence type="ECO:0000313" key="4">
    <source>
        <dbReference type="Proteomes" id="UP000574390"/>
    </source>
</evidence>
<dbReference type="Pfam" id="PF00013">
    <property type="entry name" value="KH_1"/>
    <property type="match status" value="1"/>
</dbReference>